<keyword evidence="2" id="KW-1185">Reference proteome</keyword>
<dbReference type="EMBL" id="JANIIK010000048">
    <property type="protein sequence ID" value="KAJ3599139.1"/>
    <property type="molecule type" value="Genomic_DNA"/>
</dbReference>
<accession>A0A9Q0IHN8</accession>
<reference evidence="1" key="1">
    <citation type="submission" date="2022-07" db="EMBL/GenBank/DDBJ databases">
        <title>Chromosome-level genome of Muraenolepis orangiensis.</title>
        <authorList>
            <person name="Kim J."/>
        </authorList>
    </citation>
    <scope>NUCLEOTIDE SEQUENCE</scope>
    <source>
        <strain evidence="1">KU_S4_2022</strain>
        <tissue evidence="1">Muscle</tissue>
    </source>
</reference>
<protein>
    <submittedName>
        <fullName evidence="1">Uncharacterized protein</fullName>
    </submittedName>
</protein>
<dbReference type="Proteomes" id="UP001148018">
    <property type="component" value="Unassembled WGS sequence"/>
</dbReference>
<name>A0A9Q0IHN8_9TELE</name>
<organism evidence="1 2">
    <name type="scientific">Muraenolepis orangiensis</name>
    <name type="common">Patagonian moray cod</name>
    <dbReference type="NCBI Taxonomy" id="630683"/>
    <lineage>
        <taxon>Eukaryota</taxon>
        <taxon>Metazoa</taxon>
        <taxon>Chordata</taxon>
        <taxon>Craniata</taxon>
        <taxon>Vertebrata</taxon>
        <taxon>Euteleostomi</taxon>
        <taxon>Actinopterygii</taxon>
        <taxon>Neopterygii</taxon>
        <taxon>Teleostei</taxon>
        <taxon>Neoteleostei</taxon>
        <taxon>Acanthomorphata</taxon>
        <taxon>Zeiogadaria</taxon>
        <taxon>Gadariae</taxon>
        <taxon>Gadiformes</taxon>
        <taxon>Muraenolepidoidei</taxon>
        <taxon>Muraenolepididae</taxon>
        <taxon>Muraenolepis</taxon>
    </lineage>
</organism>
<sequence length="164" mass="17709">MMHTGGAQWSPGGAAFWRVWDGSSLGLHSHPQLLSLSLVGMTGCSLRSYSGFPPREGVPPQLFYPAWPLLRLISRMVATGLLRDRASGGRGWQWGYSCGMPFPAAHYVAHDVVPLRALSGVGGARCGVRGKTTAYLSEAQFAVEPPEALDPLYKFHETIAKVEA</sequence>
<dbReference type="OrthoDB" id="5841748at2759"/>
<comment type="caution">
    <text evidence="1">The sequence shown here is derived from an EMBL/GenBank/DDBJ whole genome shotgun (WGS) entry which is preliminary data.</text>
</comment>
<evidence type="ECO:0000313" key="2">
    <source>
        <dbReference type="Proteomes" id="UP001148018"/>
    </source>
</evidence>
<evidence type="ECO:0000313" key="1">
    <source>
        <dbReference type="EMBL" id="KAJ3599139.1"/>
    </source>
</evidence>
<proteinExistence type="predicted"/>
<gene>
    <name evidence="1" type="ORF">NHX12_033102</name>
</gene>
<dbReference type="AlphaFoldDB" id="A0A9Q0IHN8"/>